<comment type="similarity">
    <text evidence="1 4 5">Belongs to the cullin family.</text>
</comment>
<dbReference type="EMBL" id="QLNQ01000017">
    <property type="protein sequence ID" value="RCK66158.1"/>
    <property type="molecule type" value="Genomic_DNA"/>
</dbReference>
<reference evidence="8 9" key="1">
    <citation type="submission" date="2018-06" db="EMBL/GenBank/DDBJ databases">
        <title>Whole genome sequencing of Candida tropicalis (genome annotated by CSBL at Korea University).</title>
        <authorList>
            <person name="Ahn J."/>
        </authorList>
    </citation>
    <scope>NUCLEOTIDE SEQUENCE [LARGE SCALE GENOMIC DNA]</scope>
    <source>
        <strain evidence="8 9">ATCC 20962</strain>
    </source>
</reference>
<evidence type="ECO:0000259" key="7">
    <source>
        <dbReference type="PROSITE" id="PS50069"/>
    </source>
</evidence>
<evidence type="ECO:0000256" key="3">
    <source>
        <dbReference type="ARBA" id="ARBA00022843"/>
    </source>
</evidence>
<dbReference type="SUPFAM" id="SSF74788">
    <property type="entry name" value="Cullin repeat-like"/>
    <property type="match status" value="1"/>
</dbReference>
<accession>A0A367YJZ0</accession>
<evidence type="ECO:0000256" key="2">
    <source>
        <dbReference type="ARBA" id="ARBA00022499"/>
    </source>
</evidence>
<dbReference type="OrthoDB" id="27073at2759"/>
<evidence type="ECO:0000256" key="4">
    <source>
        <dbReference type="PROSITE-ProRule" id="PRU00330"/>
    </source>
</evidence>
<sequence length="826" mass="95561">MMPPGGRRSKIRPPRKSLIRSSDLSDSSNPNADPTVDFDKNWLILANAISQIQNKNVSNLSYEQLYRKAYALVLRKHGGKLYEHVTDAIRAHLLARREYLISVSANHELFMQALIQEWNDHLQSMKFISDVLMYLNRVYVKEQKKLLIYDLGIMLFKDHVIKYNDHEIGFKVIDIVINEITKSRLGTVITSSMYITKIINMMELLVESSGSSEYFYGDAYYQIYFEPKFLQSSEESFQALSNEYISHGLGTKFLQLTTQFIKDEDNRVRFYLPPSTYPKLIDLMNNIMIRDKLDKMILSPNQGLEYWLKPVVSNIFEETNVETYHYADLKLLYNLVGRYDGEEYQLLRLRIKEAIITQGNSLPEYVRASIDNPVNKKPVTMNSAAFATKWIETVLKYRDQLLLVWKNSFDENLTIEQTITFALRDFINGSNKRGAASSVNAPELLSVYMDYYIKQLTKNGSSSKDISLKSGDQTEELISNSIQFLKFIKDKDAFEVHYANHFAKRFLKASNSSSKDVEEIILGSLSEEMGTSSFDKVIKMNRDIRLSRDTTSDWKKYINKQGNPDLLEMDLKICNVTDWPKSMTKDNSNEGLIWPVQLRDTIKEFQEFWRNAKKNDNKSLYWSPKFGSLDLRITYPSRTYDINLSTYAGIIMLLFAPAEGSLAFEENRQYTYLEIQELTGIPELELKRHLQSIAVAPKLRLLVKSPMSKDVKDTDVFSMNKNFKSPSSKVKVLTISSSPARKEEKEEEKEEIKHNRRILISAAIVRIMKSKVTVTHNVLIEELIKQISRFNPLILLIKECIEDLIDKEYIARDLSSSSSCIYNYIA</sequence>
<dbReference type="Gene3D" id="1.20.1310.10">
    <property type="entry name" value="Cullin Repeats"/>
    <property type="match status" value="4"/>
</dbReference>
<dbReference type="SMART" id="SM00884">
    <property type="entry name" value="Cullin_Nedd8"/>
    <property type="match status" value="1"/>
</dbReference>
<dbReference type="Pfam" id="PF26557">
    <property type="entry name" value="Cullin_AB"/>
    <property type="match status" value="1"/>
</dbReference>
<dbReference type="PROSITE" id="PS50069">
    <property type="entry name" value="CULLIN_2"/>
    <property type="match status" value="1"/>
</dbReference>
<protein>
    <submittedName>
        <fullName evidence="8">Cullin-3</fullName>
    </submittedName>
</protein>
<keyword evidence="9" id="KW-1185">Reference proteome</keyword>
<feature type="domain" description="Cullin family profile" evidence="7">
    <location>
        <begin position="440"/>
        <end position="694"/>
    </location>
</feature>
<proteinExistence type="inferred from homology"/>
<keyword evidence="3" id="KW-0832">Ubl conjugation</keyword>
<dbReference type="Gene3D" id="3.30.230.130">
    <property type="entry name" value="Cullin, Chain C, Domain 2"/>
    <property type="match status" value="1"/>
</dbReference>
<evidence type="ECO:0000313" key="8">
    <source>
        <dbReference type="EMBL" id="RCK66158.1"/>
    </source>
</evidence>
<dbReference type="InterPro" id="IPR019559">
    <property type="entry name" value="Cullin_neddylation_domain"/>
</dbReference>
<dbReference type="Pfam" id="PF10557">
    <property type="entry name" value="Cullin_Nedd8"/>
    <property type="match status" value="1"/>
</dbReference>
<dbReference type="InterPro" id="IPR001373">
    <property type="entry name" value="Cullin_N"/>
</dbReference>
<dbReference type="InterPro" id="IPR016158">
    <property type="entry name" value="Cullin_homology"/>
</dbReference>
<feature type="compositionally biased region" description="Basic residues" evidence="6">
    <location>
        <begin position="7"/>
        <end position="18"/>
    </location>
</feature>
<dbReference type="InterPro" id="IPR036317">
    <property type="entry name" value="Cullin_homology_sf"/>
</dbReference>
<dbReference type="InterPro" id="IPR036388">
    <property type="entry name" value="WH-like_DNA-bd_sf"/>
</dbReference>
<dbReference type="Gene3D" id="1.10.10.10">
    <property type="entry name" value="Winged helix-like DNA-binding domain superfamily/Winged helix DNA-binding domain"/>
    <property type="match status" value="1"/>
</dbReference>
<evidence type="ECO:0000256" key="1">
    <source>
        <dbReference type="ARBA" id="ARBA00006019"/>
    </source>
</evidence>
<evidence type="ECO:0000256" key="5">
    <source>
        <dbReference type="RuleBase" id="RU003829"/>
    </source>
</evidence>
<dbReference type="PANTHER" id="PTHR11932">
    <property type="entry name" value="CULLIN"/>
    <property type="match status" value="1"/>
</dbReference>
<dbReference type="AlphaFoldDB" id="A0A367YJZ0"/>
<evidence type="ECO:0000256" key="6">
    <source>
        <dbReference type="SAM" id="MobiDB-lite"/>
    </source>
</evidence>
<evidence type="ECO:0000313" key="9">
    <source>
        <dbReference type="Proteomes" id="UP000253472"/>
    </source>
</evidence>
<dbReference type="SMART" id="SM00182">
    <property type="entry name" value="CULLIN"/>
    <property type="match status" value="1"/>
</dbReference>
<keyword evidence="2" id="KW-1017">Isopeptide bond</keyword>
<dbReference type="Proteomes" id="UP000253472">
    <property type="component" value="Unassembled WGS sequence"/>
</dbReference>
<feature type="region of interest" description="Disordered" evidence="6">
    <location>
        <begin position="1"/>
        <end position="31"/>
    </location>
</feature>
<comment type="caution">
    <text evidence="8">The sequence shown here is derived from an EMBL/GenBank/DDBJ whole genome shotgun (WGS) entry which is preliminary data.</text>
</comment>
<dbReference type="SUPFAM" id="SSF75632">
    <property type="entry name" value="Cullin homology domain"/>
    <property type="match status" value="1"/>
</dbReference>
<dbReference type="SUPFAM" id="SSF46785">
    <property type="entry name" value="Winged helix' DNA-binding domain"/>
    <property type="match status" value="1"/>
</dbReference>
<dbReference type="STRING" id="5486.A0A367YJZ0"/>
<dbReference type="InterPro" id="IPR059120">
    <property type="entry name" value="Cullin-like_AB"/>
</dbReference>
<dbReference type="GO" id="GO:0031625">
    <property type="term" value="F:ubiquitin protein ligase binding"/>
    <property type="evidence" value="ECO:0007669"/>
    <property type="project" value="InterPro"/>
</dbReference>
<organism evidence="8 9">
    <name type="scientific">Candida viswanathii</name>
    <dbReference type="NCBI Taxonomy" id="5486"/>
    <lineage>
        <taxon>Eukaryota</taxon>
        <taxon>Fungi</taxon>
        <taxon>Dikarya</taxon>
        <taxon>Ascomycota</taxon>
        <taxon>Saccharomycotina</taxon>
        <taxon>Pichiomycetes</taxon>
        <taxon>Debaryomycetaceae</taxon>
        <taxon>Candida/Lodderomyces clade</taxon>
        <taxon>Candida</taxon>
    </lineage>
</organism>
<gene>
    <name evidence="8" type="primary">Cul3_0</name>
    <name evidence="8" type="ORF">Cantr_01857</name>
</gene>
<dbReference type="InterPro" id="IPR016159">
    <property type="entry name" value="Cullin_repeat-like_dom_sf"/>
</dbReference>
<dbReference type="InterPro" id="IPR036390">
    <property type="entry name" value="WH_DNA-bd_sf"/>
</dbReference>
<dbReference type="GO" id="GO:0006511">
    <property type="term" value="P:ubiquitin-dependent protein catabolic process"/>
    <property type="evidence" value="ECO:0007669"/>
    <property type="project" value="InterPro"/>
</dbReference>
<dbReference type="InterPro" id="IPR045093">
    <property type="entry name" value="Cullin"/>
</dbReference>
<feature type="compositionally biased region" description="Low complexity" evidence="6">
    <location>
        <begin position="19"/>
        <end position="28"/>
    </location>
</feature>
<dbReference type="Pfam" id="PF00888">
    <property type="entry name" value="Cullin"/>
    <property type="match status" value="1"/>
</dbReference>
<name>A0A367YJZ0_9ASCO</name>
<dbReference type="FunFam" id="1.10.10.10:FF:000014">
    <property type="entry name" value="Cullin 1"/>
    <property type="match status" value="1"/>
</dbReference>